<dbReference type="RefSeq" id="XP_037214406.1">
    <property type="nucleotide sequence ID" value="XM_037369200.1"/>
</dbReference>
<evidence type="ECO:0000256" key="1">
    <source>
        <dbReference type="SAM" id="MobiDB-lite"/>
    </source>
</evidence>
<keyword evidence="4" id="KW-1185">Reference proteome</keyword>
<keyword evidence="2" id="KW-0812">Transmembrane</keyword>
<reference evidence="3" key="1">
    <citation type="submission" date="2020-05" db="EMBL/GenBank/DDBJ databases">
        <title>Mycena genomes resolve the evolution of fungal bioluminescence.</title>
        <authorList>
            <person name="Tsai I.J."/>
        </authorList>
    </citation>
    <scope>NUCLEOTIDE SEQUENCE</scope>
    <source>
        <strain evidence="3">171206Taipei</strain>
    </source>
</reference>
<evidence type="ECO:0000313" key="3">
    <source>
        <dbReference type="EMBL" id="KAF7291284.1"/>
    </source>
</evidence>
<accession>A0A8H6VRM7</accession>
<dbReference type="OrthoDB" id="2563021at2759"/>
<feature type="transmembrane region" description="Helical" evidence="2">
    <location>
        <begin position="269"/>
        <end position="292"/>
    </location>
</feature>
<gene>
    <name evidence="3" type="ORF">MIND_01272200</name>
</gene>
<organism evidence="3 4">
    <name type="scientific">Mycena indigotica</name>
    <dbReference type="NCBI Taxonomy" id="2126181"/>
    <lineage>
        <taxon>Eukaryota</taxon>
        <taxon>Fungi</taxon>
        <taxon>Dikarya</taxon>
        <taxon>Basidiomycota</taxon>
        <taxon>Agaricomycotina</taxon>
        <taxon>Agaricomycetes</taxon>
        <taxon>Agaricomycetidae</taxon>
        <taxon>Agaricales</taxon>
        <taxon>Marasmiineae</taxon>
        <taxon>Mycenaceae</taxon>
        <taxon>Mycena</taxon>
    </lineage>
</organism>
<feature type="region of interest" description="Disordered" evidence="1">
    <location>
        <begin position="327"/>
        <end position="346"/>
    </location>
</feature>
<dbReference type="AlphaFoldDB" id="A0A8H6VRM7"/>
<comment type="caution">
    <text evidence="3">The sequence shown here is derived from an EMBL/GenBank/DDBJ whole genome shotgun (WGS) entry which is preliminary data.</text>
</comment>
<feature type="compositionally biased region" description="Polar residues" evidence="1">
    <location>
        <begin position="327"/>
        <end position="340"/>
    </location>
</feature>
<dbReference type="EMBL" id="JACAZF010000013">
    <property type="protein sequence ID" value="KAF7291284.1"/>
    <property type="molecule type" value="Genomic_DNA"/>
</dbReference>
<evidence type="ECO:0000313" key="4">
    <source>
        <dbReference type="Proteomes" id="UP000636479"/>
    </source>
</evidence>
<dbReference type="Proteomes" id="UP000636479">
    <property type="component" value="Unassembled WGS sequence"/>
</dbReference>
<feature type="region of interest" description="Disordered" evidence="1">
    <location>
        <begin position="377"/>
        <end position="422"/>
    </location>
</feature>
<dbReference type="GeneID" id="59351716"/>
<protein>
    <submittedName>
        <fullName evidence="3">Uncharacterized protein</fullName>
    </submittedName>
</protein>
<sequence length="422" mass="45603">MKLAPAFPFLFLPRLDRLTTAFCLLVVLLAVSGRAEVVPLLEPGFFFDYNIPGQSPPVPITEQCETIHIKWGRQGAIGPNPVAPYSMVVYTSTFTTPFTINAGNGLEFDWQVPFAPGTQYQICMWDKNGVPGGCQAMYTMVKNSTVAQPICKNVTLPVQLQVAATDHTGPLSQFGFTDQCTDIKLTPKSGRPPYTLTVAPPLHPPFNITSNSMKTIDWTLSLPWSYPFFLSLQSGDGQLWHFGPLHAGGFGPTDCLAPGTISKSKAATIALGAGLGSAFGAGVFAALTIFLYRRFRPEPHPPIDAFNSNWEAGSRPTSESAFRSRLDSQSAASWATTGDSGPSRVSRGRTYVLHHDAGQAPITVITDAEEVVELPPRYRMDSPAGPNDPSGGYQTRLPMREKAQPPLPPVDEQPVAGPSRLS</sequence>
<proteinExistence type="predicted"/>
<keyword evidence="2" id="KW-1133">Transmembrane helix</keyword>
<evidence type="ECO:0000256" key="2">
    <source>
        <dbReference type="SAM" id="Phobius"/>
    </source>
</evidence>
<keyword evidence="2" id="KW-0472">Membrane</keyword>
<name>A0A8H6VRM7_9AGAR</name>